<gene>
    <name evidence="4" type="ORF">LEA_13075</name>
</gene>
<evidence type="ECO:0000259" key="3">
    <source>
        <dbReference type="Pfam" id="PF00694"/>
    </source>
</evidence>
<name>K1TL93_9ZZZZ</name>
<dbReference type="GO" id="GO:0016836">
    <property type="term" value="F:hydro-lyase activity"/>
    <property type="evidence" value="ECO:0007669"/>
    <property type="project" value="InterPro"/>
</dbReference>
<proteinExistence type="inferred from homology"/>
<organism evidence="4">
    <name type="scientific">human gut metagenome</name>
    <dbReference type="NCBI Taxonomy" id="408170"/>
    <lineage>
        <taxon>unclassified sequences</taxon>
        <taxon>metagenomes</taxon>
        <taxon>organismal metagenomes</taxon>
    </lineage>
</organism>
<dbReference type="EC" id="4.2.1.-" evidence="4"/>
<dbReference type="PANTHER" id="PTHR43345">
    <property type="entry name" value="3-ISOPROPYLMALATE DEHYDRATASE SMALL SUBUNIT 2-RELATED-RELATED"/>
    <property type="match status" value="1"/>
</dbReference>
<dbReference type="InterPro" id="IPR011827">
    <property type="entry name" value="LeuD_type2/HacB/DmdB"/>
</dbReference>
<dbReference type="SUPFAM" id="SSF52016">
    <property type="entry name" value="LeuD/IlvD-like"/>
    <property type="match status" value="1"/>
</dbReference>
<protein>
    <submittedName>
        <fullName evidence="4">3-isopropylmalate dehydratase, small subunit</fullName>
        <ecNumber evidence="4">4.2.1.-</ecNumber>
    </submittedName>
</protein>
<evidence type="ECO:0000256" key="2">
    <source>
        <dbReference type="ARBA" id="ARBA00023239"/>
    </source>
</evidence>
<dbReference type="NCBIfam" id="TIGR02087">
    <property type="entry name" value="LEUD_arch"/>
    <property type="match status" value="1"/>
</dbReference>
<dbReference type="PANTHER" id="PTHR43345:SF2">
    <property type="entry name" value="3-ISOPROPYLMALATE DEHYDRATASE SMALL SUBUNIT 1"/>
    <property type="match status" value="1"/>
</dbReference>
<evidence type="ECO:0000256" key="1">
    <source>
        <dbReference type="ARBA" id="ARBA00009869"/>
    </source>
</evidence>
<keyword evidence="2 4" id="KW-0456">Lyase</keyword>
<comment type="similarity">
    <text evidence="1">Belongs to the LeuD family. LeuD type 2 subfamily.</text>
</comment>
<dbReference type="InterPro" id="IPR050075">
    <property type="entry name" value="LeuD"/>
</dbReference>
<evidence type="ECO:0000313" key="4">
    <source>
        <dbReference type="EMBL" id="EKC60036.1"/>
    </source>
</evidence>
<dbReference type="InterPro" id="IPR000573">
    <property type="entry name" value="AconitaseA/IPMdHydase_ssu_swvl"/>
</dbReference>
<comment type="caution">
    <text evidence="4">The sequence shown here is derived from an EMBL/GenBank/DDBJ whole genome shotgun (WGS) entry which is preliminary data.</text>
</comment>
<dbReference type="Pfam" id="PF00694">
    <property type="entry name" value="Aconitase_C"/>
    <property type="match status" value="1"/>
</dbReference>
<sequence length="105" mass="11318">MNAKGPVFKYGDNIDTDVIIPARYLNTQSPAELAAHCMEDIDKTFVTRVKAGDIMVGGENFGCGSSREHAPVAIKAAGIDCVIAKSFARIFYRNAINIGLPILEC</sequence>
<feature type="non-terminal residue" evidence="4">
    <location>
        <position position="105"/>
    </location>
</feature>
<reference evidence="4" key="1">
    <citation type="journal article" date="2013" name="Environ. Microbiol.">
        <title>Microbiota from the distal guts of lean and obese adolescents exhibit partial functional redundancy besides clear differences in community structure.</title>
        <authorList>
            <person name="Ferrer M."/>
            <person name="Ruiz A."/>
            <person name="Lanza F."/>
            <person name="Haange S.B."/>
            <person name="Oberbach A."/>
            <person name="Till H."/>
            <person name="Bargiela R."/>
            <person name="Campoy C."/>
            <person name="Segura M.T."/>
            <person name="Richter M."/>
            <person name="von Bergen M."/>
            <person name="Seifert J."/>
            <person name="Suarez A."/>
        </authorList>
    </citation>
    <scope>NUCLEOTIDE SEQUENCE</scope>
</reference>
<dbReference type="CDD" id="cd01577">
    <property type="entry name" value="IPMI_Swivel"/>
    <property type="match status" value="1"/>
</dbReference>
<dbReference type="AlphaFoldDB" id="K1TL93"/>
<dbReference type="InterPro" id="IPR015928">
    <property type="entry name" value="Aconitase/3IPM_dehydase_swvl"/>
</dbReference>
<accession>K1TL93</accession>
<dbReference type="Gene3D" id="3.20.19.10">
    <property type="entry name" value="Aconitase, domain 4"/>
    <property type="match status" value="1"/>
</dbReference>
<dbReference type="EMBL" id="AJWY01008856">
    <property type="protein sequence ID" value="EKC60036.1"/>
    <property type="molecule type" value="Genomic_DNA"/>
</dbReference>
<dbReference type="InterPro" id="IPR033940">
    <property type="entry name" value="IPMI_Swivel"/>
</dbReference>
<feature type="domain" description="Aconitase A/isopropylmalate dehydratase small subunit swivel" evidence="3">
    <location>
        <begin position="39"/>
        <end position="100"/>
    </location>
</feature>